<reference evidence="4" key="3">
    <citation type="submission" date="2016-11" db="EMBL/GenBank/DDBJ databases">
        <authorList>
            <person name="Jaros S."/>
            <person name="Januszkiewicz K."/>
            <person name="Wedrychowicz H."/>
        </authorList>
    </citation>
    <scope>NUCLEOTIDE SEQUENCE [LARGE SCALE GENOMIC DNA]</scope>
    <source>
        <strain evidence="4">DX253</strain>
    </source>
</reference>
<feature type="region of interest" description="Disordered" evidence="1">
    <location>
        <begin position="1"/>
        <end position="23"/>
    </location>
</feature>
<evidence type="ECO:0000313" key="4">
    <source>
        <dbReference type="EMBL" id="SHL04810.1"/>
    </source>
</evidence>
<feature type="transmembrane region" description="Helical" evidence="2">
    <location>
        <begin position="43"/>
        <end position="66"/>
    </location>
</feature>
<sequence length="77" mass="8785">MSTELEQRSVQESDSAERPRGYLVGSASDGIERELEHDDFDPIGTLTLIFVYFMILVSMWVFMYFVEFLGRGITVVG</sequence>
<proteinExistence type="predicted"/>
<dbReference type="STRING" id="797209.GCA_000376445_03211"/>
<accession>E7QZG2</accession>
<keyword evidence="2" id="KW-0812">Transmembrane</keyword>
<gene>
    <name evidence="4" type="ORF">SAMN05444342_2846</name>
    <name evidence="3" type="ORF">ZOD2009_20857</name>
</gene>
<dbReference type="eggNOG" id="arCOG08132">
    <property type="taxonomic scope" value="Archaea"/>
</dbReference>
<keyword evidence="2" id="KW-1133">Transmembrane helix</keyword>
<dbReference type="OrthoDB" id="194564at2157"/>
<reference evidence="6" key="2">
    <citation type="submission" date="2016-11" db="EMBL/GenBank/DDBJ databases">
        <authorList>
            <person name="Varghese N."/>
            <person name="Submissions S."/>
        </authorList>
    </citation>
    <scope>NUCLEOTIDE SEQUENCE [LARGE SCALE GENOMIC DNA]</scope>
    <source>
        <strain evidence="6">DX253</strain>
    </source>
</reference>
<dbReference type="Proteomes" id="UP000184203">
    <property type="component" value="Unassembled WGS sequence"/>
</dbReference>
<dbReference type="EMBL" id="AEMG01000029">
    <property type="protein sequence ID" value="EFW90083.1"/>
    <property type="molecule type" value="Genomic_DNA"/>
</dbReference>
<evidence type="ECO:0000313" key="5">
    <source>
        <dbReference type="Proteomes" id="UP000003751"/>
    </source>
</evidence>
<evidence type="ECO:0000313" key="3">
    <source>
        <dbReference type="EMBL" id="EFW90083.1"/>
    </source>
</evidence>
<name>E7QZG2_HALPU</name>
<dbReference type="AlphaFoldDB" id="E7QZG2"/>
<dbReference type="PATRIC" id="fig|797209.4.peg.4088"/>
<dbReference type="RefSeq" id="WP_007983178.1">
    <property type="nucleotide sequence ID" value="NZ_AEMG01000029.1"/>
</dbReference>
<evidence type="ECO:0000313" key="6">
    <source>
        <dbReference type="Proteomes" id="UP000184203"/>
    </source>
</evidence>
<keyword evidence="2" id="KW-0472">Membrane</keyword>
<dbReference type="EMBL" id="FRAN01000004">
    <property type="protein sequence ID" value="SHL04810.1"/>
    <property type="molecule type" value="Genomic_DNA"/>
</dbReference>
<keyword evidence="6" id="KW-1185">Reference proteome</keyword>
<evidence type="ECO:0000256" key="2">
    <source>
        <dbReference type="SAM" id="Phobius"/>
    </source>
</evidence>
<evidence type="ECO:0000256" key="1">
    <source>
        <dbReference type="SAM" id="MobiDB-lite"/>
    </source>
</evidence>
<dbReference type="Proteomes" id="UP000003751">
    <property type="component" value="Unassembled WGS sequence"/>
</dbReference>
<feature type="compositionally biased region" description="Basic and acidic residues" evidence="1">
    <location>
        <begin position="1"/>
        <end position="20"/>
    </location>
</feature>
<organism evidence="3 5">
    <name type="scientific">Haladaptatus paucihalophilus DX253</name>
    <dbReference type="NCBI Taxonomy" id="797209"/>
    <lineage>
        <taxon>Archaea</taxon>
        <taxon>Methanobacteriati</taxon>
        <taxon>Methanobacteriota</taxon>
        <taxon>Stenosarchaea group</taxon>
        <taxon>Halobacteria</taxon>
        <taxon>Halobacteriales</taxon>
        <taxon>Haladaptataceae</taxon>
        <taxon>Haladaptatus</taxon>
    </lineage>
</organism>
<reference evidence="3 5" key="1">
    <citation type="journal article" date="2014" name="ISME J.">
        <title>Trehalose/2-sulfotrehalose biosynthesis and glycine-betaine uptake are widely spread mechanisms for osmoadaptation in the Halobacteriales.</title>
        <authorList>
            <person name="Youssef N.H."/>
            <person name="Savage-Ashlock K.N."/>
            <person name="McCully A.L."/>
            <person name="Luedtke B."/>
            <person name="Shaw E.I."/>
            <person name="Hoff W.D."/>
            <person name="Elshahed M.S."/>
        </authorList>
    </citation>
    <scope>NUCLEOTIDE SEQUENCE [LARGE SCALE GENOMIC DNA]</scope>
    <source>
        <strain evidence="3 5">DX253</strain>
    </source>
</reference>
<protein>
    <submittedName>
        <fullName evidence="3">Ba3-type terminal oxidase subunit CbaD</fullName>
    </submittedName>
</protein>